<keyword evidence="1" id="KW-0812">Transmembrane</keyword>
<reference evidence="2 5" key="2">
    <citation type="submission" date="2019-02" db="EMBL/GenBank/DDBJ databases">
        <title>Complete genome sequence of Desulfobacter hydrogenophilus AcRS1.</title>
        <authorList>
            <person name="Marietou A."/>
            <person name="Lund M.B."/>
            <person name="Marshall I.P.G."/>
            <person name="Schreiber L."/>
            <person name="Jorgensen B."/>
        </authorList>
    </citation>
    <scope>NUCLEOTIDE SEQUENCE [LARGE SCALE GENOMIC DNA]</scope>
    <source>
        <strain evidence="2 5">AcRS1</strain>
    </source>
</reference>
<evidence type="ECO:0000313" key="2">
    <source>
        <dbReference type="EMBL" id="QBH12128.1"/>
    </source>
</evidence>
<accession>A0A328F8K0</accession>
<sequence length="80" mass="9026">MSDFLEKENRFSPGVSMVVHWVTALFTFNFFASGIYHASWHAMSDIRHFHTPFVYRGPPVDSDIAGVTPAGRNPARIKTT</sequence>
<evidence type="ECO:0000256" key="1">
    <source>
        <dbReference type="SAM" id="Phobius"/>
    </source>
</evidence>
<dbReference type="AlphaFoldDB" id="A0A328F8K0"/>
<reference evidence="3 4" key="1">
    <citation type="submission" date="2018-06" db="EMBL/GenBank/DDBJ databases">
        <title>Complete Genome Sequence of Desulfobacter hydrogenophilus (DSM3380).</title>
        <authorList>
            <person name="Marietou A."/>
            <person name="Schreiber L."/>
            <person name="Marshall I."/>
            <person name="Jorgensen B."/>
        </authorList>
    </citation>
    <scope>NUCLEOTIDE SEQUENCE [LARGE SCALE GENOMIC DNA]</scope>
    <source>
        <strain evidence="3 4">DSM 3380</strain>
    </source>
</reference>
<protein>
    <submittedName>
        <fullName evidence="3">Uncharacterized protein</fullName>
    </submittedName>
</protein>
<dbReference type="EMBL" id="QLNI01000041">
    <property type="protein sequence ID" value="RAM00679.1"/>
    <property type="molecule type" value="Genomic_DNA"/>
</dbReference>
<proteinExistence type="predicted"/>
<dbReference type="EMBL" id="CP036313">
    <property type="protein sequence ID" value="QBH12128.1"/>
    <property type="molecule type" value="Genomic_DNA"/>
</dbReference>
<dbReference type="RefSeq" id="WP_111959228.1">
    <property type="nucleotide sequence ID" value="NZ_CP036313.1"/>
</dbReference>
<keyword evidence="5" id="KW-1185">Reference proteome</keyword>
<organism evidence="3 4">
    <name type="scientific">Desulfobacter hydrogenophilus</name>
    <dbReference type="NCBI Taxonomy" id="2291"/>
    <lineage>
        <taxon>Bacteria</taxon>
        <taxon>Pseudomonadati</taxon>
        <taxon>Thermodesulfobacteriota</taxon>
        <taxon>Desulfobacteria</taxon>
        <taxon>Desulfobacterales</taxon>
        <taxon>Desulfobacteraceae</taxon>
        <taxon>Desulfobacter</taxon>
    </lineage>
</organism>
<feature type="transmembrane region" description="Helical" evidence="1">
    <location>
        <begin position="18"/>
        <end position="38"/>
    </location>
</feature>
<evidence type="ECO:0000313" key="5">
    <source>
        <dbReference type="Proteomes" id="UP000293902"/>
    </source>
</evidence>
<evidence type="ECO:0000313" key="4">
    <source>
        <dbReference type="Proteomes" id="UP000248798"/>
    </source>
</evidence>
<name>A0A328F8K0_9BACT</name>
<dbReference type="Proteomes" id="UP000293902">
    <property type="component" value="Chromosome"/>
</dbReference>
<dbReference type="Proteomes" id="UP000248798">
    <property type="component" value="Unassembled WGS sequence"/>
</dbReference>
<gene>
    <name evidence="3" type="ORF">DO021_17970</name>
    <name evidence="2" type="ORF">EYB58_03815</name>
</gene>
<keyword evidence="1" id="KW-0472">Membrane</keyword>
<evidence type="ECO:0000313" key="3">
    <source>
        <dbReference type="EMBL" id="RAM00679.1"/>
    </source>
</evidence>
<keyword evidence="1" id="KW-1133">Transmembrane helix</keyword>